<feature type="compositionally biased region" description="Basic residues" evidence="1">
    <location>
        <begin position="690"/>
        <end position="706"/>
    </location>
</feature>
<dbReference type="STRING" id="1081102.A0A167ZBP6"/>
<feature type="compositionally biased region" description="Polar residues" evidence="1">
    <location>
        <begin position="442"/>
        <end position="455"/>
    </location>
</feature>
<feature type="compositionally biased region" description="Pro residues" evidence="1">
    <location>
        <begin position="222"/>
        <end position="232"/>
    </location>
</feature>
<dbReference type="GO" id="GO:0003677">
    <property type="term" value="F:DNA binding"/>
    <property type="evidence" value="ECO:0007669"/>
    <property type="project" value="UniProtKB-KW"/>
</dbReference>
<dbReference type="Pfam" id="PF09462">
    <property type="entry name" value="Mus7"/>
    <property type="match status" value="1"/>
</dbReference>
<evidence type="ECO:0000256" key="1">
    <source>
        <dbReference type="SAM" id="MobiDB-lite"/>
    </source>
</evidence>
<organism evidence="2 3">
    <name type="scientific">Niveomyces insectorum RCEF 264</name>
    <dbReference type="NCBI Taxonomy" id="1081102"/>
    <lineage>
        <taxon>Eukaryota</taxon>
        <taxon>Fungi</taxon>
        <taxon>Dikarya</taxon>
        <taxon>Ascomycota</taxon>
        <taxon>Pezizomycotina</taxon>
        <taxon>Sordariomycetes</taxon>
        <taxon>Hypocreomycetidae</taxon>
        <taxon>Hypocreales</taxon>
        <taxon>Cordycipitaceae</taxon>
        <taxon>Niveomyces</taxon>
    </lineage>
</organism>
<keyword evidence="2" id="KW-0238">DNA-binding</keyword>
<feature type="region of interest" description="Disordered" evidence="1">
    <location>
        <begin position="801"/>
        <end position="832"/>
    </location>
</feature>
<feature type="compositionally biased region" description="Acidic residues" evidence="1">
    <location>
        <begin position="287"/>
        <end position="299"/>
    </location>
</feature>
<feature type="compositionally biased region" description="Polar residues" evidence="1">
    <location>
        <begin position="408"/>
        <end position="419"/>
    </location>
</feature>
<comment type="caution">
    <text evidence="2">The sequence shown here is derived from an EMBL/GenBank/DDBJ whole genome shotgun (WGS) entry which is preliminary data.</text>
</comment>
<dbReference type="GO" id="GO:0035361">
    <property type="term" value="C:Cul8-RING ubiquitin ligase complex"/>
    <property type="evidence" value="ECO:0007669"/>
    <property type="project" value="TreeGrafter"/>
</dbReference>
<keyword evidence="3" id="KW-1185">Reference proteome</keyword>
<dbReference type="Proteomes" id="UP000076874">
    <property type="component" value="Unassembled WGS sequence"/>
</dbReference>
<name>A0A167ZBP6_9HYPO</name>
<feature type="region of interest" description="Disordered" evidence="1">
    <location>
        <begin position="1"/>
        <end position="232"/>
    </location>
</feature>
<proteinExistence type="predicted"/>
<feature type="compositionally biased region" description="Basic and acidic residues" evidence="1">
    <location>
        <begin position="488"/>
        <end position="500"/>
    </location>
</feature>
<dbReference type="InterPro" id="IPR019021">
    <property type="entry name" value="Mms22"/>
</dbReference>
<feature type="region of interest" description="Disordered" evidence="1">
    <location>
        <begin position="929"/>
        <end position="949"/>
    </location>
</feature>
<dbReference type="EMBL" id="AZHD01000002">
    <property type="protein sequence ID" value="OAA67320.1"/>
    <property type="molecule type" value="Genomic_DNA"/>
</dbReference>
<dbReference type="PANTHER" id="PTHR28122:SF1">
    <property type="entry name" value="E3 UBIQUITIN-PROTEIN LIGASE SUBSTRATE RECEPTOR MMS22"/>
    <property type="match status" value="1"/>
</dbReference>
<dbReference type="OrthoDB" id="2386201at2759"/>
<feature type="region of interest" description="Disordered" evidence="1">
    <location>
        <begin position="2192"/>
        <end position="2215"/>
    </location>
</feature>
<accession>A0A167ZBP6</accession>
<sequence length="2339" mass="260076">MGRNWKEVGEVPDSDDEALDTQDSLGSQKADEDATTADIDSNLRTRETPEDSIWDVPSTPQQRAPCKPVDAEAGPQRSSADVGTPLFTGPAPAQPASFPPAVDPDDEIDLLRVDALVVADEPKQTSRAAGPSQVDGRQGPPQPQQQEETGWSPPIGVPEKPQVRPQLQIDISSAPVEPRPVSPASSLSSLSSLSSISSPMQPHSPRARAQAPEVPEDRAPSPFAPVPFLPDSPPTFRLGFVRSLRPRKPIQQHPYLLENAQYTRFMKSHGVKPIRVAYTSAPTNPTAEEDSQEQEFVEEEIQRRGRDEHSGSARSEEDPFNFPSSSVDRDVGLVQSSLSPRTATPVHRLLPSSGRNSGDEETDNTSPDEDEFPSPKTFMLRRRRRLSGRSSGRQTSPQAFPRVKRAKTVQSAPRETTPSLKWKPVRMDSSPGTPLGVPGTEIHTSTSLLENQQVTIDIFDEDDDGDGEQGDGDVAELEEPPSPPRQAGSEDRSDSEDVRKISRRIRGVLPASWLRLDQQNARGSLEKPAAGLRRPVPQTDQAPRKGVALPRHHTPTSSATLAFMFDELDDDNDDDHDDAFQQPRASTKRSRIEPWPDNLLDDEEGDMIPPPAIDDEDIGSVMEDDVIDRMAPGAKRNRTSSGENVRVKRQRTGVPSNLFEDMPGRKARQPKITHLLDRTHKSSSSTASKRQAHKSHLSNHRPKPPRRTADRVRAPSSPPPRLSILDYAERTAPNFIRVAARTAKSRRSLGKTSPTHKMINLGNRNDNVDALSVLHDWKAKKIKPRVSDASARERTFKRRQPLQELSPNLAGPSVRTSNINPPTLRGTDPSELGQRTATLKLRGPVSVVTLMRPAQLETRMQDKPARSGFVAKKRALDEMYRKKRKDGPVLPDVRLERYFDDQRSVPDTTGCMANDEDVDVVTQRPGQERQSEFKNAKANAPVEDEQNVRRSRFRKRYDPKPVDTTAPRFVHALDPIPLGLDYATQKTRSHDNANPEAGKLNGLGPFGSQYPLHFDVFPLDSGVYFHQSTLLGSGRLARALDSTATSGRSQPPPTKASTFQLDERTLHWDIWNDTASSELGILFDWLADVLFPAGPTAETHIGPKIHNAVYFVADFIETIIAAPNVMADTQKSFVLRCLEVVTGFIDRFETSSMQIQTHYAAAVDAATSNSHLAALTGILLVAVWLLQICRKTSACLTEAFQVEETLKRIATLSVQALLKRGLGEVRAAYDDCQRPAFRERGIRKDMQALGSWVVLMQSLEYAQIPRAGFWDVSYSVMLNGAAVDFCTDAGRLEQLWEDMFVLLPLGEFDSVGVLQPGIRHLVPFDGWTLPRQALSRVFQLYKANPRQSPSFNAYCRAVVARCHYLVQEWGWRRCSSIIGVIFDFYGSQDFAHLRNEEVYKSPRFLDELAGSPSLDIDPDDKCFHIFIKMLGLVILRLRRLGLTNEMRNLIARTLPNHNRQYFKERDIHQRDLAALRNHHDLLCTLFWAAPSELRPAVHLIEKLVVPANSHKEACLINIRAWNQLARFVIATEEDYNVYRPFSSWMSSIFQQTQDQYLSAEADLQKQFATLPETMMQNISPDFLRAMAASNKAATMDVLHACVVSCLDVVRHAKSLKAATYCLSTFPLERVFTKLDLPSPKTSWSILCTALDVVDHFMDRLEKSMDEQYSNSSADAVDPHETEEAILMLDNKLTKDFFRFSNVITHTSWDSLALSASHMRVGCTERCVVLSARLISRFIHAGMYRLSRFFGFGDYCLFERLPDAPGLLQRKTLPLFVSALVQNSVFDFKDLGTSILELWMLALVKPQQFLAYEIRLATTLQHHDLPYLRRAFVPAGDQVPSYDTNRAFFACAVTSMRQQLRDADSAARRQQLRSDFARALKQVMQQMKEDLNYAKVDGHDDPALHGKFVGFVRSIVALIKSHGGDICPLDPFYYQQSQHYSPSPEDPQLQTAGVVAYGLRLGEGEATAAPQLFHYLHNNFNIALANDQLGQECMILERSLENKDVLGFMLERMLPAILAATTEVEDAWPLLDVYCNALQRFLTRSCMPKDIGDANTTGPVVGFLEDAVAWLQRTRLPSVGDGSIPVSGGDGVGGGGGERVGTREAAPWSCVQVHAAARLAALVNALQPFLLTCLCLPCFPSTRSRLEHAIGAFGRFVDTALRALQQSRSRDGDGRDGETCSLFSSASFERDVEIRDDSGSSSRSNNNNNNNSSSIRNRAQVTLFGKTIARHVRENWTVGNGYIAAQKAGKRVAPPAIMPAAAAYSNAAAAAAASAATPSGIPYGPWTMNELLNELERQLRLWNLPAPRPNGSGSRVRRLFPGRRRGENRCQLVEAAHNDD</sequence>
<dbReference type="GO" id="GO:0031297">
    <property type="term" value="P:replication fork processing"/>
    <property type="evidence" value="ECO:0007669"/>
    <property type="project" value="InterPro"/>
</dbReference>
<evidence type="ECO:0000313" key="3">
    <source>
        <dbReference type="Proteomes" id="UP000076874"/>
    </source>
</evidence>
<protein>
    <submittedName>
        <fullName evidence="2">Hmg-i/hmg-y, DNA-binding protein</fullName>
    </submittedName>
</protein>
<gene>
    <name evidence="2" type="ORF">SPI_01896</name>
</gene>
<feature type="compositionally biased region" description="Basic and acidic residues" evidence="1">
    <location>
        <begin position="300"/>
        <end position="317"/>
    </location>
</feature>
<feature type="region of interest" description="Disordered" evidence="1">
    <location>
        <begin position="276"/>
        <end position="726"/>
    </location>
</feature>
<reference evidence="2 3" key="1">
    <citation type="journal article" date="2016" name="Genome Biol. Evol.">
        <title>Divergent and convergent evolution of fungal pathogenicity.</title>
        <authorList>
            <person name="Shang Y."/>
            <person name="Xiao G."/>
            <person name="Zheng P."/>
            <person name="Cen K."/>
            <person name="Zhan S."/>
            <person name="Wang C."/>
        </authorList>
    </citation>
    <scope>NUCLEOTIDE SEQUENCE [LARGE SCALE GENOMIC DNA]</scope>
    <source>
        <strain evidence="2 3">RCEF 264</strain>
    </source>
</reference>
<evidence type="ECO:0000313" key="2">
    <source>
        <dbReference type="EMBL" id="OAA67320.1"/>
    </source>
</evidence>
<feature type="compositionally biased region" description="Low complexity" evidence="1">
    <location>
        <begin position="182"/>
        <end position="204"/>
    </location>
</feature>
<dbReference type="GO" id="GO:0005634">
    <property type="term" value="C:nucleus"/>
    <property type="evidence" value="ECO:0007669"/>
    <property type="project" value="InterPro"/>
</dbReference>
<feature type="compositionally biased region" description="Acidic residues" evidence="1">
    <location>
        <begin position="458"/>
        <end position="479"/>
    </location>
</feature>
<feature type="compositionally biased region" description="Low complexity" evidence="1">
    <location>
        <begin position="2198"/>
        <end position="2215"/>
    </location>
</feature>
<feature type="compositionally biased region" description="Acidic residues" evidence="1">
    <location>
        <begin position="359"/>
        <end position="372"/>
    </location>
</feature>
<feature type="region of interest" description="Disordered" evidence="1">
    <location>
        <begin position="742"/>
        <end position="761"/>
    </location>
</feature>
<feature type="compositionally biased region" description="Acidic residues" evidence="1">
    <location>
        <begin position="10"/>
        <end position="20"/>
    </location>
</feature>
<feature type="compositionally biased region" description="Acidic residues" evidence="1">
    <location>
        <begin position="613"/>
        <end position="626"/>
    </location>
</feature>
<dbReference type="GO" id="GO:0000724">
    <property type="term" value="P:double-strand break repair via homologous recombination"/>
    <property type="evidence" value="ECO:0007669"/>
    <property type="project" value="TreeGrafter"/>
</dbReference>
<feature type="compositionally biased region" description="Acidic residues" evidence="1">
    <location>
        <begin position="566"/>
        <end position="577"/>
    </location>
</feature>
<dbReference type="PANTHER" id="PTHR28122">
    <property type="entry name" value="E3 UBIQUITIN-PROTEIN LIGASE SUBSTRATE RECEPTOR MMS22"/>
    <property type="match status" value="1"/>
</dbReference>